<dbReference type="SUPFAM" id="SSF53756">
    <property type="entry name" value="UDP-Glycosyltransferase/glycogen phosphorylase"/>
    <property type="match status" value="1"/>
</dbReference>
<reference evidence="2 3" key="1">
    <citation type="journal article" date="2017" name="Genome Biol.">
        <title>New reference genome sequences of hot pepper reveal the massive evolution of plant disease-resistance genes by retroduplication.</title>
        <authorList>
            <person name="Kim S."/>
            <person name="Park J."/>
            <person name="Yeom S.I."/>
            <person name="Kim Y.M."/>
            <person name="Seo E."/>
            <person name="Kim K.T."/>
            <person name="Kim M.S."/>
            <person name="Lee J.M."/>
            <person name="Cheong K."/>
            <person name="Shin H.S."/>
            <person name="Kim S.B."/>
            <person name="Han K."/>
            <person name="Lee J."/>
            <person name="Park M."/>
            <person name="Lee H.A."/>
            <person name="Lee H.Y."/>
            <person name="Lee Y."/>
            <person name="Oh S."/>
            <person name="Lee J.H."/>
            <person name="Choi E."/>
            <person name="Choi E."/>
            <person name="Lee S.E."/>
            <person name="Jeon J."/>
            <person name="Kim H."/>
            <person name="Choi G."/>
            <person name="Song H."/>
            <person name="Lee J."/>
            <person name="Lee S.C."/>
            <person name="Kwon J.K."/>
            <person name="Lee H.Y."/>
            <person name="Koo N."/>
            <person name="Hong Y."/>
            <person name="Kim R.W."/>
            <person name="Kang W.H."/>
            <person name="Huh J.H."/>
            <person name="Kang B.C."/>
            <person name="Yang T.J."/>
            <person name="Lee Y.H."/>
            <person name="Bennetzen J.L."/>
            <person name="Choi D."/>
        </authorList>
    </citation>
    <scope>NUCLEOTIDE SEQUENCE [LARGE SCALE GENOMIC DNA]</scope>
    <source>
        <strain evidence="3">cv. PBC81</strain>
    </source>
</reference>
<dbReference type="PANTHER" id="PTHR48047:SF239">
    <property type="entry name" value="GLYCOSYLTRANSFERASE"/>
    <property type="match status" value="1"/>
</dbReference>
<accession>A0A2G2VTS4</accession>
<evidence type="ECO:0000256" key="1">
    <source>
        <dbReference type="ARBA" id="ARBA00009995"/>
    </source>
</evidence>
<evidence type="ECO:0000313" key="3">
    <source>
        <dbReference type="Proteomes" id="UP000224567"/>
    </source>
</evidence>
<sequence length="244" mass="28304">MPIDSRVIDRAIEAGLKIQVVHLYFPGIEAGLPEGCENLDMLPSMDLTTKFLDAMKRLQPQVEEMLEKLKPSPNCLISNQNFPWINNIAQRLNIPRIVFHGTRCFALLCLHNLRDWDELEKIESDTEYFQVPGLFDKIELSKAQLADMLWPKDSDVKEFMDQMKKAEDEVYGIVVNSFEDLEQQYVKGLMNFKGKKIWTTGPVSLCNKEKQDKAERGNKASIDEHKCLKWLDSWEQDTTLYMSR</sequence>
<gene>
    <name evidence="2" type="ORF">CQW23_24077</name>
</gene>
<dbReference type="GO" id="GO:0035251">
    <property type="term" value="F:UDP-glucosyltransferase activity"/>
    <property type="evidence" value="ECO:0007669"/>
    <property type="project" value="TreeGrafter"/>
</dbReference>
<evidence type="ECO:0000313" key="2">
    <source>
        <dbReference type="EMBL" id="PHT36377.1"/>
    </source>
</evidence>
<keyword evidence="3" id="KW-1185">Reference proteome</keyword>
<dbReference type="Gene3D" id="3.40.50.2000">
    <property type="entry name" value="Glycogen Phosphorylase B"/>
    <property type="match status" value="1"/>
</dbReference>
<dbReference type="OrthoDB" id="5835829at2759"/>
<dbReference type="STRING" id="33114.A0A2G2VTS4"/>
<dbReference type="PANTHER" id="PTHR48047">
    <property type="entry name" value="GLYCOSYLTRANSFERASE"/>
    <property type="match status" value="1"/>
</dbReference>
<comment type="caution">
    <text evidence="2">The sequence shown here is derived from an EMBL/GenBank/DDBJ whole genome shotgun (WGS) entry which is preliminary data.</text>
</comment>
<dbReference type="AlphaFoldDB" id="A0A2G2VTS4"/>
<name>A0A2G2VTS4_CAPBA</name>
<protein>
    <submittedName>
        <fullName evidence="2">Uncharacterized protein</fullName>
    </submittedName>
</protein>
<dbReference type="Proteomes" id="UP000224567">
    <property type="component" value="Unassembled WGS sequence"/>
</dbReference>
<dbReference type="EMBL" id="MLFT02000010">
    <property type="protein sequence ID" value="PHT36377.1"/>
    <property type="molecule type" value="Genomic_DNA"/>
</dbReference>
<proteinExistence type="inferred from homology"/>
<comment type="similarity">
    <text evidence="1">Belongs to the UDP-glycosyltransferase family.</text>
</comment>
<organism evidence="2 3">
    <name type="scientific">Capsicum baccatum</name>
    <name type="common">Peruvian pepper</name>
    <dbReference type="NCBI Taxonomy" id="33114"/>
    <lineage>
        <taxon>Eukaryota</taxon>
        <taxon>Viridiplantae</taxon>
        <taxon>Streptophyta</taxon>
        <taxon>Embryophyta</taxon>
        <taxon>Tracheophyta</taxon>
        <taxon>Spermatophyta</taxon>
        <taxon>Magnoliopsida</taxon>
        <taxon>eudicotyledons</taxon>
        <taxon>Gunneridae</taxon>
        <taxon>Pentapetalae</taxon>
        <taxon>asterids</taxon>
        <taxon>lamiids</taxon>
        <taxon>Solanales</taxon>
        <taxon>Solanaceae</taxon>
        <taxon>Solanoideae</taxon>
        <taxon>Capsiceae</taxon>
        <taxon>Capsicum</taxon>
    </lineage>
</organism>
<reference evidence="3" key="2">
    <citation type="journal article" date="2017" name="J. Anim. Genet.">
        <title>Multiple reference genome sequences of hot pepper reveal the massive evolution of plant disease resistance genes by retroduplication.</title>
        <authorList>
            <person name="Kim S."/>
            <person name="Park J."/>
            <person name="Yeom S.-I."/>
            <person name="Kim Y.-M."/>
            <person name="Seo E."/>
            <person name="Kim K.-T."/>
            <person name="Kim M.-S."/>
            <person name="Lee J.M."/>
            <person name="Cheong K."/>
            <person name="Shin H.-S."/>
            <person name="Kim S.-B."/>
            <person name="Han K."/>
            <person name="Lee J."/>
            <person name="Park M."/>
            <person name="Lee H.-A."/>
            <person name="Lee H.-Y."/>
            <person name="Lee Y."/>
            <person name="Oh S."/>
            <person name="Lee J.H."/>
            <person name="Choi E."/>
            <person name="Choi E."/>
            <person name="Lee S.E."/>
            <person name="Jeon J."/>
            <person name="Kim H."/>
            <person name="Choi G."/>
            <person name="Song H."/>
            <person name="Lee J."/>
            <person name="Lee S.-C."/>
            <person name="Kwon J.-K."/>
            <person name="Lee H.-Y."/>
            <person name="Koo N."/>
            <person name="Hong Y."/>
            <person name="Kim R.W."/>
            <person name="Kang W.-H."/>
            <person name="Huh J.H."/>
            <person name="Kang B.-C."/>
            <person name="Yang T.-J."/>
            <person name="Lee Y.-H."/>
            <person name="Bennetzen J.L."/>
            <person name="Choi D."/>
        </authorList>
    </citation>
    <scope>NUCLEOTIDE SEQUENCE [LARGE SCALE GENOMIC DNA]</scope>
    <source>
        <strain evidence="3">cv. PBC81</strain>
    </source>
</reference>